<protein>
    <submittedName>
        <fullName evidence="8">GtrA family protein</fullName>
    </submittedName>
</protein>
<dbReference type="AlphaFoldDB" id="A0A939G759"/>
<evidence type="ECO:0000256" key="4">
    <source>
        <dbReference type="ARBA" id="ARBA00022989"/>
    </source>
</evidence>
<dbReference type="EMBL" id="JAFMYU010000019">
    <property type="protein sequence ID" value="MBO0933439.1"/>
    <property type="molecule type" value="Genomic_DNA"/>
</dbReference>
<dbReference type="GO" id="GO:0005886">
    <property type="term" value="C:plasma membrane"/>
    <property type="evidence" value="ECO:0007669"/>
    <property type="project" value="TreeGrafter"/>
</dbReference>
<dbReference type="Proteomes" id="UP000664795">
    <property type="component" value="Unassembled WGS sequence"/>
</dbReference>
<dbReference type="Pfam" id="PF04138">
    <property type="entry name" value="GtrA_DPMS_TM"/>
    <property type="match status" value="1"/>
</dbReference>
<dbReference type="PANTHER" id="PTHR38459:SF1">
    <property type="entry name" value="PROPHAGE BACTOPRENOL-LINKED GLUCOSE TRANSLOCASE HOMOLOG"/>
    <property type="match status" value="1"/>
</dbReference>
<dbReference type="PANTHER" id="PTHR38459">
    <property type="entry name" value="PROPHAGE BACTOPRENOL-LINKED GLUCOSE TRANSLOCASE HOMOLOG"/>
    <property type="match status" value="1"/>
</dbReference>
<organism evidence="8 9">
    <name type="scientific">Fibrella aquatilis</name>
    <dbReference type="NCBI Taxonomy" id="2817059"/>
    <lineage>
        <taxon>Bacteria</taxon>
        <taxon>Pseudomonadati</taxon>
        <taxon>Bacteroidota</taxon>
        <taxon>Cytophagia</taxon>
        <taxon>Cytophagales</taxon>
        <taxon>Spirosomataceae</taxon>
        <taxon>Fibrella</taxon>
    </lineage>
</organism>
<feature type="transmembrane region" description="Helical" evidence="6">
    <location>
        <begin position="20"/>
        <end position="41"/>
    </location>
</feature>
<comment type="similarity">
    <text evidence="2">Belongs to the GtrA family.</text>
</comment>
<gene>
    <name evidence="8" type="ORF">J2I48_20680</name>
</gene>
<feature type="domain" description="GtrA/DPMS transmembrane" evidence="7">
    <location>
        <begin position="23"/>
        <end position="148"/>
    </location>
</feature>
<dbReference type="GO" id="GO:0000271">
    <property type="term" value="P:polysaccharide biosynthetic process"/>
    <property type="evidence" value="ECO:0007669"/>
    <property type="project" value="InterPro"/>
</dbReference>
<evidence type="ECO:0000256" key="1">
    <source>
        <dbReference type="ARBA" id="ARBA00004141"/>
    </source>
</evidence>
<sequence>MQPVDISIVQTDKYKAPREFFSFFLTALLGASINFVSRILYREFFTIDYSTSVLFGYLTATVLTFIPTKKYAFAAGNTGNTKREAVKFLIIAGVALIVQVYVAKLTLEYVANPLFPGLSKIWRETGSHVVGMGLSFLANFFGHKLLTFRSTGVYDRIKSRTNRQDQDTF</sequence>
<accession>A0A939G759</accession>
<reference evidence="8 9" key="1">
    <citation type="submission" date="2021-03" db="EMBL/GenBank/DDBJ databases">
        <title>Fibrella sp. HMF5036 genome sequencing and assembly.</title>
        <authorList>
            <person name="Kang H."/>
            <person name="Kim H."/>
            <person name="Bae S."/>
            <person name="Joh K."/>
        </authorList>
    </citation>
    <scope>NUCLEOTIDE SEQUENCE [LARGE SCALE GENOMIC DNA]</scope>
    <source>
        <strain evidence="8 9">HMF5036</strain>
    </source>
</reference>
<proteinExistence type="inferred from homology"/>
<evidence type="ECO:0000313" key="9">
    <source>
        <dbReference type="Proteomes" id="UP000664795"/>
    </source>
</evidence>
<comment type="caution">
    <text evidence="8">The sequence shown here is derived from an EMBL/GenBank/DDBJ whole genome shotgun (WGS) entry which is preliminary data.</text>
</comment>
<evidence type="ECO:0000259" key="7">
    <source>
        <dbReference type="Pfam" id="PF04138"/>
    </source>
</evidence>
<feature type="transmembrane region" description="Helical" evidence="6">
    <location>
        <begin position="47"/>
        <end position="67"/>
    </location>
</feature>
<evidence type="ECO:0000256" key="6">
    <source>
        <dbReference type="SAM" id="Phobius"/>
    </source>
</evidence>
<keyword evidence="5 6" id="KW-0472">Membrane</keyword>
<feature type="transmembrane region" description="Helical" evidence="6">
    <location>
        <begin position="88"/>
        <end position="107"/>
    </location>
</feature>
<keyword evidence="3 6" id="KW-0812">Transmembrane</keyword>
<evidence type="ECO:0000256" key="2">
    <source>
        <dbReference type="ARBA" id="ARBA00009399"/>
    </source>
</evidence>
<comment type="subcellular location">
    <subcellularLocation>
        <location evidence="1">Membrane</location>
        <topology evidence="1">Multi-pass membrane protein</topology>
    </subcellularLocation>
</comment>
<dbReference type="RefSeq" id="WP_207337404.1">
    <property type="nucleotide sequence ID" value="NZ_JAFMYU010000019.1"/>
</dbReference>
<keyword evidence="4 6" id="KW-1133">Transmembrane helix</keyword>
<evidence type="ECO:0000313" key="8">
    <source>
        <dbReference type="EMBL" id="MBO0933439.1"/>
    </source>
</evidence>
<name>A0A939G759_9BACT</name>
<dbReference type="InterPro" id="IPR051401">
    <property type="entry name" value="GtrA_CellWall_Glycosyl"/>
</dbReference>
<dbReference type="InterPro" id="IPR007267">
    <property type="entry name" value="GtrA_DPMS_TM"/>
</dbReference>
<evidence type="ECO:0000256" key="5">
    <source>
        <dbReference type="ARBA" id="ARBA00023136"/>
    </source>
</evidence>
<evidence type="ECO:0000256" key="3">
    <source>
        <dbReference type="ARBA" id="ARBA00022692"/>
    </source>
</evidence>
<keyword evidence="9" id="KW-1185">Reference proteome</keyword>
<feature type="transmembrane region" description="Helical" evidence="6">
    <location>
        <begin position="127"/>
        <end position="146"/>
    </location>
</feature>